<dbReference type="RefSeq" id="WP_257443884.1">
    <property type="nucleotide sequence ID" value="NZ_JANIPJ010000003.1"/>
</dbReference>
<sequence length="905" mass="101846">MYKQLTAMIGLSIAIILLLTLPALNREKVMETPAEDQATETLDAGTSAEEARQTDIPAASPKPTETAPALIAAAVQNPDGSFRLTLEDAGDTVTMVLEEDVFGDFAVHLVARDYSSDSEAGPIYFDLVLVRPEQGEVRSFPLYSFIKDDNDYYTDLYAGHHQLKIIDERTALFVQRAVRDHSLHHMVSYLDLESGSVYATPSFWTVAMGSEEHEEDFLMGSEYAFDDKGRVTKAMLSSYLGKMWHIDLQSRKVTSKGGQPYPAIGDPGSSPPRTMLYPTPDLERFIYRFPQSNYFMLADTMSGVAQGVFGAEEGMTAADPGPVWNPEGTSFFLEYAAKGNEKATYFDTGYAVAAEAIAFYDRDGKLIRVLKSSSEERMSVYNWLDEHRLLLEFYKPALNRQPNWSKEGITYKEYDIRSGKLSAYRYERNASRLAEPRMLPLQKEGATFYSKAAVLLDEKNKRIWEPGLYGRAYTGADGRLFIDAWSGDLSIIYQWNEQRKRLEIVASRDHLRAVAGDWLVLEEQESHSILYRHADAAAPLNEDGLAMLPSELAQPAESGDWWNGPSSTVETIDEKPIRAEGKSRYGTLRVRSVGGEKHVPSGGNLRLYGSYAVEYVNPSGKMTELPKLEHLELEQADQIADIRVLPFEGYDVLMYQPEQFEFSLGYDGGVKRTFAYMITEQGEAFPLTFRYATASGAQDADAIGFFDQIPIQAEHGRMVAHGYAGERFYELSWTPDMDRKQLTLTAAKDRTEESEGLKGIVGPYSLWLAQALGLSEFGMPDGPMNEERLRGLFTEQAWRNPGFQRLLKDFEEQAKAGNPSRAFPWEPINARFDEHGNIRVTFTFNLFYAVGWAAHLEAVLKYNGYEWIFHDFGALTTEYAESVEEADEDPMKPYNGLHIQDPLDI</sequence>
<feature type="region of interest" description="Disordered" evidence="1">
    <location>
        <begin position="31"/>
        <end position="63"/>
    </location>
</feature>
<gene>
    <name evidence="2" type="ORF">NQZ67_06460</name>
</gene>
<protein>
    <submittedName>
        <fullName evidence="2">Uncharacterized protein</fullName>
    </submittedName>
</protein>
<reference evidence="2" key="1">
    <citation type="submission" date="2022-08" db="EMBL/GenBank/DDBJ databases">
        <title>The genomic sequence of strain Paenibacillus sp. SCIV0701.</title>
        <authorList>
            <person name="Zhao H."/>
        </authorList>
    </citation>
    <scope>NUCLEOTIDE SEQUENCE</scope>
    <source>
        <strain evidence="2">SCIV0701</strain>
    </source>
</reference>
<proteinExistence type="predicted"/>
<evidence type="ECO:0000313" key="2">
    <source>
        <dbReference type="EMBL" id="MCR2803524.1"/>
    </source>
</evidence>
<name>A0A9X2S7N4_9BACL</name>
<dbReference type="Proteomes" id="UP001141950">
    <property type="component" value="Unassembled WGS sequence"/>
</dbReference>
<dbReference type="AlphaFoldDB" id="A0A9X2S7N4"/>
<keyword evidence="3" id="KW-1185">Reference proteome</keyword>
<evidence type="ECO:0000313" key="3">
    <source>
        <dbReference type="Proteomes" id="UP001141950"/>
    </source>
</evidence>
<accession>A0A9X2S7N4</accession>
<organism evidence="2 3">
    <name type="scientific">Paenibacillus soyae</name>
    <dbReference type="NCBI Taxonomy" id="2969249"/>
    <lineage>
        <taxon>Bacteria</taxon>
        <taxon>Bacillati</taxon>
        <taxon>Bacillota</taxon>
        <taxon>Bacilli</taxon>
        <taxon>Bacillales</taxon>
        <taxon>Paenibacillaceae</taxon>
        <taxon>Paenibacillus</taxon>
    </lineage>
</organism>
<evidence type="ECO:0000256" key="1">
    <source>
        <dbReference type="SAM" id="MobiDB-lite"/>
    </source>
</evidence>
<dbReference type="EMBL" id="JANIPJ010000003">
    <property type="protein sequence ID" value="MCR2803524.1"/>
    <property type="molecule type" value="Genomic_DNA"/>
</dbReference>
<comment type="caution">
    <text evidence="2">The sequence shown here is derived from an EMBL/GenBank/DDBJ whole genome shotgun (WGS) entry which is preliminary data.</text>
</comment>